<reference evidence="1" key="1">
    <citation type="journal article" date="2015" name="Nature">
        <title>Complex archaea that bridge the gap between prokaryotes and eukaryotes.</title>
        <authorList>
            <person name="Spang A."/>
            <person name="Saw J.H."/>
            <person name="Jorgensen S.L."/>
            <person name="Zaremba-Niedzwiedzka K."/>
            <person name="Martijn J."/>
            <person name="Lind A.E."/>
            <person name="van Eijk R."/>
            <person name="Schleper C."/>
            <person name="Guy L."/>
            <person name="Ettema T.J."/>
        </authorList>
    </citation>
    <scope>NUCLEOTIDE SEQUENCE</scope>
</reference>
<dbReference type="EMBL" id="LAZR01020369">
    <property type="protein sequence ID" value="KKL89145.1"/>
    <property type="molecule type" value="Genomic_DNA"/>
</dbReference>
<organism evidence="1">
    <name type="scientific">marine sediment metagenome</name>
    <dbReference type="NCBI Taxonomy" id="412755"/>
    <lineage>
        <taxon>unclassified sequences</taxon>
        <taxon>metagenomes</taxon>
        <taxon>ecological metagenomes</taxon>
    </lineage>
</organism>
<protein>
    <submittedName>
        <fullName evidence="1">Uncharacterized protein</fullName>
    </submittedName>
</protein>
<comment type="caution">
    <text evidence="1">The sequence shown here is derived from an EMBL/GenBank/DDBJ whole genome shotgun (WGS) entry which is preliminary data.</text>
</comment>
<gene>
    <name evidence="1" type="ORF">LCGC14_1917620</name>
</gene>
<sequence length="108" mass="11842">MSTDSSTAFALMDGWKIEVREPWHGSPKLDDGNVEENQIGFMLVAPSGKHYSSRIKFSSLKDIGPSNPLRQGGRRTLALAMEETLHNILTNEKKEGEDTLASPPCLGT</sequence>
<accession>A0A0F9I5Q6</accession>
<name>A0A0F9I5Q6_9ZZZZ</name>
<evidence type="ECO:0000313" key="1">
    <source>
        <dbReference type="EMBL" id="KKL89145.1"/>
    </source>
</evidence>
<dbReference type="AlphaFoldDB" id="A0A0F9I5Q6"/>
<proteinExistence type="predicted"/>